<dbReference type="Proteomes" id="UP000887574">
    <property type="component" value="Unplaced"/>
</dbReference>
<keyword evidence="1" id="KW-1185">Reference proteome</keyword>
<dbReference type="AlphaFoldDB" id="A0A915CRD6"/>
<evidence type="ECO:0000313" key="2">
    <source>
        <dbReference type="WBParaSite" id="jg11395"/>
    </source>
</evidence>
<protein>
    <submittedName>
        <fullName evidence="2">Uncharacterized protein</fullName>
    </submittedName>
</protein>
<proteinExistence type="predicted"/>
<sequence length="343" mass="40247">MLNNPTLFSCLPPFMIISVKGESKEVVLTTIDVFPAVGVTPKILCKNALLFYETNERYYKPVSSLRNKTFRPDQFEMRLFDKLSVTPSAPTDYPITLRKKELDEVLADEMNLENLSLETKRKIGPHSGNVYRALPERLEREAIEKEKRERDPKKLKNKNYPISFTSEYLKGGIEQMLIDSATKWHVHLIEYADDYAVFRIPVCLPGTEVLEEHLDWERDNPEVKLTSPAFRVEEVDQSDHPSDTHRLVKVFCTNNYIDRIHSCLMWMAYNKHMAEDIIIPQKKRLGPIFFPPDRPKVDESIELLEMEKKFVQYTADILQRRLDLDLQVKKWNELMEQRKKQDS</sequence>
<organism evidence="1 2">
    <name type="scientific">Ditylenchus dipsaci</name>
    <dbReference type="NCBI Taxonomy" id="166011"/>
    <lineage>
        <taxon>Eukaryota</taxon>
        <taxon>Metazoa</taxon>
        <taxon>Ecdysozoa</taxon>
        <taxon>Nematoda</taxon>
        <taxon>Chromadorea</taxon>
        <taxon>Rhabditida</taxon>
        <taxon>Tylenchina</taxon>
        <taxon>Tylenchomorpha</taxon>
        <taxon>Sphaerularioidea</taxon>
        <taxon>Anguinidae</taxon>
        <taxon>Anguininae</taxon>
        <taxon>Ditylenchus</taxon>
    </lineage>
</organism>
<dbReference type="WBParaSite" id="jg11395">
    <property type="protein sequence ID" value="jg11395"/>
    <property type="gene ID" value="jg11395"/>
</dbReference>
<evidence type="ECO:0000313" key="1">
    <source>
        <dbReference type="Proteomes" id="UP000887574"/>
    </source>
</evidence>
<accession>A0A915CRD6</accession>
<reference evidence="2" key="1">
    <citation type="submission" date="2022-11" db="UniProtKB">
        <authorList>
            <consortium name="WormBaseParasite"/>
        </authorList>
    </citation>
    <scope>IDENTIFICATION</scope>
</reference>
<name>A0A915CRD6_9BILA</name>